<evidence type="ECO:0000313" key="5">
    <source>
        <dbReference type="EMBL" id="KAK7792181.1"/>
    </source>
</evidence>
<dbReference type="InterPro" id="IPR019734">
    <property type="entry name" value="TPR_rpt"/>
</dbReference>
<evidence type="ECO:0000313" key="6">
    <source>
        <dbReference type="Proteomes" id="UP001378592"/>
    </source>
</evidence>
<evidence type="ECO:0008006" key="7">
    <source>
        <dbReference type="Google" id="ProtNLM"/>
    </source>
</evidence>
<feature type="repeat" description="TPR" evidence="3">
    <location>
        <begin position="189"/>
        <end position="222"/>
    </location>
</feature>
<proteinExistence type="predicted"/>
<dbReference type="EMBL" id="JAZDUA010000466">
    <property type="protein sequence ID" value="KAK7792181.1"/>
    <property type="molecule type" value="Genomic_DNA"/>
</dbReference>
<dbReference type="Gene3D" id="1.25.40.10">
    <property type="entry name" value="Tetratricopeptide repeat domain"/>
    <property type="match status" value="1"/>
</dbReference>
<dbReference type="Pfam" id="PF13181">
    <property type="entry name" value="TPR_8"/>
    <property type="match status" value="1"/>
</dbReference>
<dbReference type="Proteomes" id="UP001378592">
    <property type="component" value="Unassembled WGS sequence"/>
</dbReference>
<feature type="region of interest" description="Disordered" evidence="4">
    <location>
        <begin position="1"/>
        <end position="21"/>
    </location>
</feature>
<dbReference type="PANTHER" id="PTHR46014:SF1">
    <property type="entry name" value="TETRATRICOPEPTIDE REPEAT PROTEIN 1"/>
    <property type="match status" value="1"/>
</dbReference>
<dbReference type="InterPro" id="IPR011990">
    <property type="entry name" value="TPR-like_helical_dom_sf"/>
</dbReference>
<feature type="compositionally biased region" description="Basic and acidic residues" evidence="4">
    <location>
        <begin position="37"/>
        <end position="72"/>
    </location>
</feature>
<dbReference type="PANTHER" id="PTHR46014">
    <property type="entry name" value="TETRATRICOPEPTIDE REPEAT PROTEIN 1"/>
    <property type="match status" value="1"/>
</dbReference>
<keyword evidence="2 3" id="KW-0802">TPR repeat</keyword>
<feature type="region of interest" description="Disordered" evidence="4">
    <location>
        <begin position="37"/>
        <end position="84"/>
    </location>
</feature>
<accession>A0AAN9VA65</accession>
<evidence type="ECO:0000256" key="3">
    <source>
        <dbReference type="PROSITE-ProRule" id="PRU00339"/>
    </source>
</evidence>
<keyword evidence="1" id="KW-0677">Repeat</keyword>
<evidence type="ECO:0000256" key="1">
    <source>
        <dbReference type="ARBA" id="ARBA00022737"/>
    </source>
</evidence>
<name>A0AAN9VA65_9ORTH</name>
<dbReference type="Pfam" id="PF07719">
    <property type="entry name" value="TPR_2"/>
    <property type="match status" value="1"/>
</dbReference>
<comment type="caution">
    <text evidence="5">The sequence shown here is derived from an EMBL/GenBank/DDBJ whole genome shotgun (WGS) entry which is preliminary data.</text>
</comment>
<dbReference type="AlphaFoldDB" id="A0AAN9VA65"/>
<reference evidence="5 6" key="1">
    <citation type="submission" date="2024-03" db="EMBL/GenBank/DDBJ databases">
        <title>The genome assembly and annotation of the cricket Gryllus longicercus Weissman &amp; Gray.</title>
        <authorList>
            <person name="Szrajer S."/>
            <person name="Gray D."/>
            <person name="Ylla G."/>
        </authorList>
    </citation>
    <scope>NUCLEOTIDE SEQUENCE [LARGE SCALE GENOMIC DNA]</scope>
    <source>
        <strain evidence="5">DAG 2021-001</strain>
        <tissue evidence="5">Whole body minus gut</tissue>
    </source>
</reference>
<protein>
    <recommendedName>
        <fullName evidence="7">Tetratricopeptide repeat protein 1</fullName>
    </recommendedName>
</protein>
<dbReference type="PROSITE" id="PS50005">
    <property type="entry name" value="TPR"/>
    <property type="match status" value="1"/>
</dbReference>
<keyword evidence="6" id="KW-1185">Reference proteome</keyword>
<dbReference type="InterPro" id="IPR013105">
    <property type="entry name" value="TPR_2"/>
</dbReference>
<dbReference type="SUPFAM" id="SSF48452">
    <property type="entry name" value="TPR-like"/>
    <property type="match status" value="1"/>
</dbReference>
<evidence type="ECO:0000256" key="2">
    <source>
        <dbReference type="ARBA" id="ARBA00022803"/>
    </source>
</evidence>
<gene>
    <name evidence="5" type="ORF">R5R35_005138</name>
</gene>
<organism evidence="5 6">
    <name type="scientific">Gryllus longicercus</name>
    <dbReference type="NCBI Taxonomy" id="2509291"/>
    <lineage>
        <taxon>Eukaryota</taxon>
        <taxon>Metazoa</taxon>
        <taxon>Ecdysozoa</taxon>
        <taxon>Arthropoda</taxon>
        <taxon>Hexapoda</taxon>
        <taxon>Insecta</taxon>
        <taxon>Pterygota</taxon>
        <taxon>Neoptera</taxon>
        <taxon>Polyneoptera</taxon>
        <taxon>Orthoptera</taxon>
        <taxon>Ensifera</taxon>
        <taxon>Gryllidea</taxon>
        <taxon>Grylloidea</taxon>
        <taxon>Gryllidae</taxon>
        <taxon>Gryllinae</taxon>
        <taxon>Gryllus</taxon>
    </lineage>
</organism>
<evidence type="ECO:0000256" key="4">
    <source>
        <dbReference type="SAM" id="MobiDB-lite"/>
    </source>
</evidence>
<dbReference type="InterPro" id="IPR052769">
    <property type="entry name" value="TPR_domain_protein"/>
</dbReference>
<dbReference type="SMART" id="SM00028">
    <property type="entry name" value="TPR"/>
    <property type="match status" value="3"/>
</dbReference>
<sequence length="289" mass="32951">MAEKSCGDVENPASKAIPTNEEIVEEVMKGVKDCLIEKSDDTSEKKDDVKCREPGTNEQEASKLRDNERVDTQENVAINGDDDTKSELDDFIDELSLKDAEDTFSDEEKEQRRLEADICKAKGNDLFKSGAYRESIQNYTLGLRTCPLAFPKERSIMFSNRAAAKMKLDLKQSAIEDCTKAVELDPAYLKARYRRAQLYEETDKLDEALADYQEILKLDPLHREALYATKRLPEKIHERNEKMKADMMAKLKDLGNMILRPFNLSTDNFQVNQDPNTGGYSINFKPNSQ</sequence>